<feature type="compositionally biased region" description="Low complexity" evidence="1">
    <location>
        <begin position="352"/>
        <end position="370"/>
    </location>
</feature>
<dbReference type="Proteomes" id="UP000559027">
    <property type="component" value="Unassembled WGS sequence"/>
</dbReference>
<evidence type="ECO:0000313" key="2">
    <source>
        <dbReference type="EMBL" id="KAF5355013.1"/>
    </source>
</evidence>
<feature type="compositionally biased region" description="Polar residues" evidence="1">
    <location>
        <begin position="561"/>
        <end position="583"/>
    </location>
</feature>
<gene>
    <name evidence="2" type="ORF">D9756_005221</name>
</gene>
<feature type="compositionally biased region" description="Basic and acidic residues" evidence="1">
    <location>
        <begin position="275"/>
        <end position="286"/>
    </location>
</feature>
<dbReference type="EMBL" id="JAACJO010000008">
    <property type="protein sequence ID" value="KAF5355013.1"/>
    <property type="molecule type" value="Genomic_DNA"/>
</dbReference>
<feature type="compositionally biased region" description="Polar residues" evidence="1">
    <location>
        <begin position="480"/>
        <end position="489"/>
    </location>
</feature>
<name>A0A8H5D982_9AGAR</name>
<evidence type="ECO:0000256" key="1">
    <source>
        <dbReference type="SAM" id="MobiDB-lite"/>
    </source>
</evidence>
<comment type="caution">
    <text evidence="2">The sequence shown here is derived from an EMBL/GenBank/DDBJ whole genome shotgun (WGS) entry which is preliminary data.</text>
</comment>
<feature type="compositionally biased region" description="Basic and acidic residues" evidence="1">
    <location>
        <begin position="532"/>
        <end position="552"/>
    </location>
</feature>
<feature type="compositionally biased region" description="Acidic residues" evidence="1">
    <location>
        <begin position="310"/>
        <end position="319"/>
    </location>
</feature>
<reference evidence="2 3" key="1">
    <citation type="journal article" date="2020" name="ISME J.">
        <title>Uncovering the hidden diversity of litter-decomposition mechanisms in mushroom-forming fungi.</title>
        <authorList>
            <person name="Floudas D."/>
            <person name="Bentzer J."/>
            <person name="Ahren D."/>
            <person name="Johansson T."/>
            <person name="Persson P."/>
            <person name="Tunlid A."/>
        </authorList>
    </citation>
    <scope>NUCLEOTIDE SEQUENCE [LARGE SCALE GENOMIC DNA]</scope>
    <source>
        <strain evidence="2 3">CBS 146.42</strain>
    </source>
</reference>
<dbReference type="AlphaFoldDB" id="A0A8H5D982"/>
<feature type="region of interest" description="Disordered" evidence="1">
    <location>
        <begin position="251"/>
        <end position="602"/>
    </location>
</feature>
<feature type="compositionally biased region" description="Polar residues" evidence="1">
    <location>
        <begin position="337"/>
        <end position="347"/>
    </location>
</feature>
<organism evidence="2 3">
    <name type="scientific">Leucocoprinus leucothites</name>
    <dbReference type="NCBI Taxonomy" id="201217"/>
    <lineage>
        <taxon>Eukaryota</taxon>
        <taxon>Fungi</taxon>
        <taxon>Dikarya</taxon>
        <taxon>Basidiomycota</taxon>
        <taxon>Agaricomycotina</taxon>
        <taxon>Agaricomycetes</taxon>
        <taxon>Agaricomycetidae</taxon>
        <taxon>Agaricales</taxon>
        <taxon>Agaricineae</taxon>
        <taxon>Agaricaceae</taxon>
        <taxon>Leucocoprinus</taxon>
    </lineage>
</organism>
<protein>
    <recommendedName>
        <fullName evidence="4">Telomere replication protein EST3</fullName>
    </recommendedName>
</protein>
<accession>A0A8H5D982</accession>
<feature type="compositionally biased region" description="Basic and acidic residues" evidence="1">
    <location>
        <begin position="498"/>
        <end position="520"/>
    </location>
</feature>
<evidence type="ECO:0008006" key="4">
    <source>
        <dbReference type="Google" id="ProtNLM"/>
    </source>
</evidence>
<keyword evidence="3" id="KW-1185">Reference proteome</keyword>
<proteinExistence type="predicted"/>
<dbReference type="OrthoDB" id="3144405at2759"/>
<evidence type="ECO:0000313" key="3">
    <source>
        <dbReference type="Proteomes" id="UP000559027"/>
    </source>
</evidence>
<sequence>MSSLQPWIQEYVIGIAEQFGVDYFNAPLHAKPKSVQIIEFLHHGAEGQESYVWARISDSSRYMTARFSSEAAKEFKLVLGKRLTEYRTGIIRIKDFKPFFGRIPIGGKQMTKKDTLVLECRSANPRGSFGEKRVGNPLDVTMHPDIKLWIEGINRGGGEGNVLKQRRIEREQNEPEKQVDDKAMVQHLEQQKLGVVARKSTARISRASTAKTALVNEPKAKYKPWKPRIPALFGIPPEIIAALRALPIEGEETESLPPKRQDSVNDDESPRKRRRIDDDANEKLDDMDIDDEDDDGRSSQPLSGWSASEHEDDNEDDEQSIQGEQPPDSPQVPANLPTGSQQMNSVPMQEHSPLPASHKSPPSSLPPISSYAKMEAPLSSSMPAPKYSPSQDPRLRVMRRVPPPKQPQELTQASGQKERVLAPASDTSMSQSQSQSQSQRRRDVNKPGSSPMRGPAEEDMRLLVQVKETVKRDVPLQVARKSSLQSPSKQDIMINDQQQHKEQSHGKLNPEAKNIDRMSDDDRETNQQFFGDSRKVEERESSAKMEKLRSDNWELPPSKMGDNNSTRAKPNGLQPVSTSNTALSKMATPVQHDPGTWSKPSFMKPQKTAVRQGPKLGGFAAQLTGMKKSEAGTLAWLSWKELGRILEES</sequence>